<evidence type="ECO:0000313" key="1">
    <source>
        <dbReference type="EMBL" id="MCA9308582.1"/>
    </source>
</evidence>
<reference evidence="1" key="1">
    <citation type="submission" date="2020-04" db="EMBL/GenBank/DDBJ databases">
        <authorList>
            <person name="Zhang T."/>
        </authorList>
    </citation>
    <scope>NUCLEOTIDE SEQUENCE</scope>
    <source>
        <strain evidence="1">HKST-UBA79</strain>
    </source>
</reference>
<dbReference type="InterPro" id="IPR035235">
    <property type="entry name" value="DUF5343"/>
</dbReference>
<comment type="caution">
    <text evidence="1">The sequence shown here is derived from an EMBL/GenBank/DDBJ whole genome shotgun (WGS) entry which is preliminary data.</text>
</comment>
<name>A0A955J2N6_UNCKA</name>
<proteinExistence type="predicted"/>
<organism evidence="1 2">
    <name type="scientific">candidate division WWE3 bacterium</name>
    <dbReference type="NCBI Taxonomy" id="2053526"/>
    <lineage>
        <taxon>Bacteria</taxon>
        <taxon>Katanobacteria</taxon>
    </lineage>
</organism>
<dbReference type="Pfam" id="PF17278">
    <property type="entry name" value="DUF5343"/>
    <property type="match status" value="1"/>
</dbReference>
<protein>
    <submittedName>
        <fullName evidence="1">DUF5343 domain-containing protein</fullName>
    </submittedName>
</protein>
<dbReference type="EMBL" id="JAGQNX010000112">
    <property type="protein sequence ID" value="MCA9308582.1"/>
    <property type="molecule type" value="Genomic_DNA"/>
</dbReference>
<evidence type="ECO:0000313" key="2">
    <source>
        <dbReference type="Proteomes" id="UP000740557"/>
    </source>
</evidence>
<accession>A0A955J2N6</accession>
<gene>
    <name evidence="1" type="ORF">KC980_03645</name>
</gene>
<sequence length="183" mass="20759">MHQLYPLITNLNKFDDFLETLVVSKTPAKFTYAYLNSLGYSSSKDREFVKVLIMLGFLGSTGIPTDLYLSIKNKDKFPRVLAVRLSILYKEIFKLNAAANTLPDYELTPLFSSLTGYGQQRSLRYALTFKHLVAHADFGVEVTPVLKNETNVLRPININLTLNVTSPAELEGFINTLREHHIF</sequence>
<reference evidence="1" key="2">
    <citation type="journal article" date="2021" name="Microbiome">
        <title>Successional dynamics and alternative stable states in a saline activated sludge microbial community over 9 years.</title>
        <authorList>
            <person name="Wang Y."/>
            <person name="Ye J."/>
            <person name="Ju F."/>
            <person name="Liu L."/>
            <person name="Boyd J.A."/>
            <person name="Deng Y."/>
            <person name="Parks D.H."/>
            <person name="Jiang X."/>
            <person name="Yin X."/>
            <person name="Woodcroft B.J."/>
            <person name="Tyson G.W."/>
            <person name="Hugenholtz P."/>
            <person name="Polz M.F."/>
            <person name="Zhang T."/>
        </authorList>
    </citation>
    <scope>NUCLEOTIDE SEQUENCE</scope>
    <source>
        <strain evidence="1">HKST-UBA79</strain>
    </source>
</reference>
<dbReference type="AlphaFoldDB" id="A0A955J2N6"/>
<dbReference type="Proteomes" id="UP000740557">
    <property type="component" value="Unassembled WGS sequence"/>
</dbReference>